<evidence type="ECO:0000313" key="2">
    <source>
        <dbReference type="EMBL" id="KAI5313094.1"/>
    </source>
</evidence>
<dbReference type="AlphaFoldDB" id="A0AAD4UUL9"/>
<accession>A0AAD4UUL9</accession>
<organism evidence="2 3">
    <name type="scientific">Prunus dulcis</name>
    <name type="common">Almond</name>
    <name type="synonym">Amygdalus dulcis</name>
    <dbReference type="NCBI Taxonomy" id="3755"/>
    <lineage>
        <taxon>Eukaryota</taxon>
        <taxon>Viridiplantae</taxon>
        <taxon>Streptophyta</taxon>
        <taxon>Embryophyta</taxon>
        <taxon>Tracheophyta</taxon>
        <taxon>Spermatophyta</taxon>
        <taxon>Magnoliopsida</taxon>
        <taxon>eudicotyledons</taxon>
        <taxon>Gunneridae</taxon>
        <taxon>Pentapetalae</taxon>
        <taxon>rosids</taxon>
        <taxon>fabids</taxon>
        <taxon>Rosales</taxon>
        <taxon>Rosaceae</taxon>
        <taxon>Amygdaloideae</taxon>
        <taxon>Amygdaleae</taxon>
        <taxon>Prunus</taxon>
    </lineage>
</organism>
<name>A0AAD4UUL9_PRUDU</name>
<dbReference type="Proteomes" id="UP001054821">
    <property type="component" value="Chromosome 8"/>
</dbReference>
<feature type="region of interest" description="Disordered" evidence="1">
    <location>
        <begin position="536"/>
        <end position="555"/>
    </location>
</feature>
<gene>
    <name evidence="2" type="ORF">L3X38_042268</name>
</gene>
<evidence type="ECO:0000256" key="1">
    <source>
        <dbReference type="SAM" id="MobiDB-lite"/>
    </source>
</evidence>
<proteinExistence type="predicted"/>
<protein>
    <submittedName>
        <fullName evidence="2">Uncharacterized protein</fullName>
    </submittedName>
</protein>
<sequence>MGKQPNYMCSQIGQVAGEIIVGKLCTKYRYTQTSEGNWERGNWTTTYAVKSGKWLAKSLLDTCVISTSTRTYQKATGNGKTGQPPVQSNRAVGGEIIVGQLCTKHRQLGMGKLANHLCSQIGQVAKEIIVGQLCTKHRYKQISRGNWERGNWPTTCAIKSGRWLQKSLSNTCALITSTCKFQKATGKEETGQPPVQSNQAGGQEIIVGHLCNKYKYTHISESNWKQENWQTTCAVKSGMWRRKLLSDNCVLSTVKSERWLGKSLSDNCVLSTGTHKYLKQLGMEKLANHLHSQIGQVVGEIIVGHLYTGYKYTHISEGNWKWENRQTTYSVKSDRWLGKSLSENCVLSTGTRQYLKETGNGEIGQPPVQSKRAGTDKYVKATENGEIGQPPVQLNRAGGWEKTLSDTCVLGTSTCTFQKATGNGKTGQSPVQSNQAGTCKSLRASRTGETGRPPTQSNRQVDGEIVVEQLTMFNAEVASEIIIGNLCTKYRYTYIFKRNWEWGNWPSTYVVKSGRWLGKSLSNTYAQSTGRRKYLKPTGNWETAQPPVQSNRAGGWGNHSQTINFVLSKGARKYLTATRNVETGQPLVQFDRPGGKGNHRRTTMY</sequence>
<feature type="region of interest" description="Disordered" evidence="1">
    <location>
        <begin position="421"/>
        <end position="461"/>
    </location>
</feature>
<feature type="compositionally biased region" description="Polar residues" evidence="1">
    <location>
        <begin position="540"/>
        <end position="555"/>
    </location>
</feature>
<feature type="compositionally biased region" description="Polar residues" evidence="1">
    <location>
        <begin position="421"/>
        <end position="438"/>
    </location>
</feature>
<dbReference type="EMBL" id="JAJFAZ020000008">
    <property type="protein sequence ID" value="KAI5313094.1"/>
    <property type="molecule type" value="Genomic_DNA"/>
</dbReference>
<reference evidence="2 3" key="1">
    <citation type="journal article" date="2022" name="G3 (Bethesda)">
        <title>Whole-genome sequence and methylome profiling of the almond [Prunus dulcis (Mill.) D.A. Webb] cultivar 'Nonpareil'.</title>
        <authorList>
            <person name="D'Amico-Willman K.M."/>
            <person name="Ouma W.Z."/>
            <person name="Meulia T."/>
            <person name="Sideli G.M."/>
            <person name="Gradziel T.M."/>
            <person name="Fresnedo-Ramirez J."/>
        </authorList>
    </citation>
    <scope>NUCLEOTIDE SEQUENCE [LARGE SCALE GENOMIC DNA]</scope>
    <source>
        <strain evidence="2">Clone GOH B32 T37-40</strain>
    </source>
</reference>
<evidence type="ECO:0000313" key="3">
    <source>
        <dbReference type="Proteomes" id="UP001054821"/>
    </source>
</evidence>
<keyword evidence="3" id="KW-1185">Reference proteome</keyword>
<comment type="caution">
    <text evidence="2">The sequence shown here is derived from an EMBL/GenBank/DDBJ whole genome shotgun (WGS) entry which is preliminary data.</text>
</comment>